<keyword evidence="6 11" id="KW-1133">Transmembrane helix</keyword>
<evidence type="ECO:0000256" key="5">
    <source>
        <dbReference type="ARBA" id="ARBA00022725"/>
    </source>
</evidence>
<evidence type="ECO:0000256" key="3">
    <source>
        <dbReference type="ARBA" id="ARBA00022606"/>
    </source>
</evidence>
<keyword evidence="4 11" id="KW-0812">Transmembrane</keyword>
<dbReference type="InterPro" id="IPR004117">
    <property type="entry name" value="7tm6_olfct_rcpt"/>
</dbReference>
<feature type="transmembrane region" description="Helical" evidence="11">
    <location>
        <begin position="42"/>
        <end position="63"/>
    </location>
</feature>
<evidence type="ECO:0000313" key="12">
    <source>
        <dbReference type="EMBL" id="EDW38935.1"/>
    </source>
</evidence>
<keyword evidence="5 11" id="KW-0552">Olfaction</keyword>
<comment type="similarity">
    <text evidence="11">Belongs to the insect chemoreceptor superfamily. Heteromeric odorant receptor channel (TC 1.A.69) family.</text>
</comment>
<keyword evidence="3 11" id="KW-0716">Sensory transduction</keyword>
<dbReference type="GO" id="GO:0005549">
    <property type="term" value="F:odorant binding"/>
    <property type="evidence" value="ECO:0007669"/>
    <property type="project" value="InterPro"/>
</dbReference>
<dbReference type="eggNOG" id="ENOG502TBU8">
    <property type="taxonomic scope" value="Eukaryota"/>
</dbReference>
<dbReference type="GO" id="GO:0004984">
    <property type="term" value="F:olfactory receptor activity"/>
    <property type="evidence" value="ECO:0007669"/>
    <property type="project" value="InterPro"/>
</dbReference>
<evidence type="ECO:0000256" key="10">
    <source>
        <dbReference type="ARBA" id="ARBA00038679"/>
    </source>
</evidence>
<keyword evidence="13" id="KW-1185">Reference proteome</keyword>
<keyword evidence="7 11" id="KW-0472">Membrane</keyword>
<evidence type="ECO:0000313" key="13">
    <source>
        <dbReference type="Proteomes" id="UP000008744"/>
    </source>
</evidence>
<protein>
    <recommendedName>
        <fullName evidence="11">Odorant receptor</fullName>
    </recommendedName>
</protein>
<sequence length="396" mass="46278">MESVQRSYEDFPAMPSAVFRLMGYNVLDAPDETRSRRLVMWIYRWLCTCSHAVCVGFMIFRIFEVKTIDSIPLIMRYVTLVTYVINSDTKHATAMQRESIRNLNKKLADLYPKTTKDREYYRVNEHYWSRSFLAMIFIYIGSSIMVVIGPILQSIFAYFTRHQFTYEHCYPYFIYDPNRHPVWVYIIIYATEWLHSTHMVISNVATDLWLLCFQVQICMHFSCMTRSLEEYQPDRTHDVDDNRFLAQMVNKHEYLVILQNDLNGIFGGSLLLSLITTSAVICTVSVYSLIQGLTLEGITYVFFIGTSVMQLFLVCNHGQQLLDLSEDIGHAAYNHNWHKASIAYKKYLLIIIIRAQKPVELSAMGYLPISRDTFKQASRLMSVTYRGLAMIRQMIE</sequence>
<organism evidence="13">
    <name type="scientific">Drosophila persimilis</name>
    <name type="common">Fruit fly</name>
    <dbReference type="NCBI Taxonomy" id="7234"/>
    <lineage>
        <taxon>Eukaryota</taxon>
        <taxon>Metazoa</taxon>
        <taxon>Ecdysozoa</taxon>
        <taxon>Arthropoda</taxon>
        <taxon>Hexapoda</taxon>
        <taxon>Insecta</taxon>
        <taxon>Pterygota</taxon>
        <taxon>Neoptera</taxon>
        <taxon>Endopterygota</taxon>
        <taxon>Diptera</taxon>
        <taxon>Brachycera</taxon>
        <taxon>Muscomorpha</taxon>
        <taxon>Ephydroidea</taxon>
        <taxon>Drosophilidae</taxon>
        <taxon>Drosophila</taxon>
        <taxon>Sophophora</taxon>
    </lineage>
</organism>
<dbReference type="Pfam" id="PF02949">
    <property type="entry name" value="7tm_6"/>
    <property type="match status" value="1"/>
</dbReference>
<dbReference type="OMA" id="VYLVCYY"/>
<dbReference type="PhylomeDB" id="B4GP52"/>
<feature type="transmembrane region" description="Helical" evidence="11">
    <location>
        <begin position="132"/>
        <end position="152"/>
    </location>
</feature>
<keyword evidence="8 11" id="KW-0675">Receptor</keyword>
<dbReference type="AlphaFoldDB" id="B4GP52"/>
<name>B4GP52_DROPE</name>
<dbReference type="Proteomes" id="UP000008744">
    <property type="component" value="Unassembled WGS sequence"/>
</dbReference>
<proteinExistence type="inferred from homology"/>
<evidence type="ECO:0000256" key="6">
    <source>
        <dbReference type="ARBA" id="ARBA00022989"/>
    </source>
</evidence>
<evidence type="ECO:0000256" key="2">
    <source>
        <dbReference type="ARBA" id="ARBA00022475"/>
    </source>
</evidence>
<dbReference type="GO" id="GO:0005886">
    <property type="term" value="C:plasma membrane"/>
    <property type="evidence" value="ECO:0007669"/>
    <property type="project" value="UniProtKB-SubCell"/>
</dbReference>
<evidence type="ECO:0000256" key="8">
    <source>
        <dbReference type="ARBA" id="ARBA00023170"/>
    </source>
</evidence>
<evidence type="ECO:0000256" key="9">
    <source>
        <dbReference type="ARBA" id="ARBA00023224"/>
    </source>
</evidence>
<accession>B4GP52</accession>
<feature type="transmembrane region" description="Helical" evidence="11">
    <location>
        <begin position="270"/>
        <end position="291"/>
    </location>
</feature>
<comment type="caution">
    <text evidence="11">Lacks conserved residue(s) required for the propagation of feature annotation.</text>
</comment>
<dbReference type="OrthoDB" id="8185860at2759"/>
<evidence type="ECO:0000256" key="7">
    <source>
        <dbReference type="ARBA" id="ARBA00023136"/>
    </source>
</evidence>
<dbReference type="GO" id="GO:0007165">
    <property type="term" value="P:signal transduction"/>
    <property type="evidence" value="ECO:0007669"/>
    <property type="project" value="UniProtKB-KW"/>
</dbReference>
<comment type="subunit">
    <text evidence="10">Interacts with Orco. Complexes exist early in the endomembrane system in olfactory sensory neurons (OSNs), coupling these complexes to the conserved ciliary trafficking pathway.</text>
</comment>
<dbReference type="EMBL" id="CH479186">
    <property type="protein sequence ID" value="EDW38935.1"/>
    <property type="molecule type" value="Genomic_DNA"/>
</dbReference>
<dbReference type="PANTHER" id="PTHR21137">
    <property type="entry name" value="ODORANT RECEPTOR"/>
    <property type="match status" value="1"/>
</dbReference>
<evidence type="ECO:0000256" key="11">
    <source>
        <dbReference type="RuleBase" id="RU351113"/>
    </source>
</evidence>
<dbReference type="HOGENOM" id="CLU_033399_0_0_1"/>
<reference evidence="12 13" key="1">
    <citation type="journal article" date="2007" name="Nature">
        <title>Evolution of genes and genomes on the Drosophila phylogeny.</title>
        <authorList>
            <consortium name="Drosophila 12 Genomes Consortium"/>
            <person name="Clark A.G."/>
            <person name="Eisen M.B."/>
            <person name="Smith D.R."/>
            <person name="Bergman C.M."/>
            <person name="Oliver B."/>
            <person name="Markow T.A."/>
            <person name="Kaufman T.C."/>
            <person name="Kellis M."/>
            <person name="Gelbart W."/>
            <person name="Iyer V.N."/>
            <person name="Pollard D.A."/>
            <person name="Sackton T.B."/>
            <person name="Larracuente A.M."/>
            <person name="Singh N.D."/>
            <person name="Abad J.P."/>
            <person name="Abt D.N."/>
            <person name="Adryan B."/>
            <person name="Aguade M."/>
            <person name="Akashi H."/>
            <person name="Anderson W.W."/>
            <person name="Aquadro C.F."/>
            <person name="Ardell D.H."/>
            <person name="Arguello R."/>
            <person name="Artieri C.G."/>
            <person name="Barbash D.A."/>
            <person name="Barker D."/>
            <person name="Barsanti P."/>
            <person name="Batterham P."/>
            <person name="Batzoglou S."/>
            <person name="Begun D."/>
            <person name="Bhutkar A."/>
            <person name="Blanco E."/>
            <person name="Bosak S.A."/>
            <person name="Bradley R.K."/>
            <person name="Brand A.D."/>
            <person name="Brent M.R."/>
            <person name="Brooks A.N."/>
            <person name="Brown R.H."/>
            <person name="Butlin R.K."/>
            <person name="Caggese C."/>
            <person name="Calvi B.R."/>
            <person name="Bernardo de Carvalho A."/>
            <person name="Caspi A."/>
            <person name="Castrezana S."/>
            <person name="Celniker S.E."/>
            <person name="Chang J.L."/>
            <person name="Chapple C."/>
            <person name="Chatterji S."/>
            <person name="Chinwalla A."/>
            <person name="Civetta A."/>
            <person name="Clifton S.W."/>
            <person name="Comeron J.M."/>
            <person name="Costello J.C."/>
            <person name="Coyne J.A."/>
            <person name="Daub J."/>
            <person name="David R.G."/>
            <person name="Delcher A.L."/>
            <person name="Delehaunty K."/>
            <person name="Do C.B."/>
            <person name="Ebling H."/>
            <person name="Edwards K."/>
            <person name="Eickbush T."/>
            <person name="Evans J.D."/>
            <person name="Filipski A."/>
            <person name="Findeiss S."/>
            <person name="Freyhult E."/>
            <person name="Fulton L."/>
            <person name="Fulton R."/>
            <person name="Garcia A.C."/>
            <person name="Gardiner A."/>
            <person name="Garfield D.A."/>
            <person name="Garvin B.E."/>
            <person name="Gibson G."/>
            <person name="Gilbert D."/>
            <person name="Gnerre S."/>
            <person name="Godfrey J."/>
            <person name="Good R."/>
            <person name="Gotea V."/>
            <person name="Gravely B."/>
            <person name="Greenberg A.J."/>
            <person name="Griffiths-Jones S."/>
            <person name="Gross S."/>
            <person name="Guigo R."/>
            <person name="Gustafson E.A."/>
            <person name="Haerty W."/>
            <person name="Hahn M.W."/>
            <person name="Halligan D.L."/>
            <person name="Halpern A.L."/>
            <person name="Halter G.M."/>
            <person name="Han M.V."/>
            <person name="Heger A."/>
            <person name="Hillier L."/>
            <person name="Hinrichs A.S."/>
            <person name="Holmes I."/>
            <person name="Hoskins R.A."/>
            <person name="Hubisz M.J."/>
            <person name="Hultmark D."/>
            <person name="Huntley M.A."/>
            <person name="Jaffe D.B."/>
            <person name="Jagadeeshan S."/>
            <person name="Jeck W.R."/>
            <person name="Johnson J."/>
            <person name="Jones C.D."/>
            <person name="Jordan W.C."/>
            <person name="Karpen G.H."/>
            <person name="Kataoka E."/>
            <person name="Keightley P.D."/>
            <person name="Kheradpour P."/>
            <person name="Kirkness E.F."/>
            <person name="Koerich L.B."/>
            <person name="Kristiansen K."/>
            <person name="Kudrna D."/>
            <person name="Kulathinal R.J."/>
            <person name="Kumar S."/>
            <person name="Kwok R."/>
            <person name="Lander E."/>
            <person name="Langley C.H."/>
            <person name="Lapoint R."/>
            <person name="Lazzaro B.P."/>
            <person name="Lee S.J."/>
            <person name="Levesque L."/>
            <person name="Li R."/>
            <person name="Lin C.F."/>
            <person name="Lin M.F."/>
            <person name="Lindblad-Toh K."/>
            <person name="Llopart A."/>
            <person name="Long M."/>
            <person name="Low L."/>
            <person name="Lozovsky E."/>
            <person name="Lu J."/>
            <person name="Luo M."/>
            <person name="Machado C.A."/>
            <person name="Makalowski W."/>
            <person name="Marzo M."/>
            <person name="Matsuda M."/>
            <person name="Matzkin L."/>
            <person name="McAllister B."/>
            <person name="McBride C.S."/>
            <person name="McKernan B."/>
            <person name="McKernan K."/>
            <person name="Mendez-Lago M."/>
            <person name="Minx P."/>
            <person name="Mollenhauer M.U."/>
            <person name="Montooth K."/>
            <person name="Mount S.M."/>
            <person name="Mu X."/>
            <person name="Myers E."/>
            <person name="Negre B."/>
            <person name="Newfeld S."/>
            <person name="Nielsen R."/>
            <person name="Noor M.A."/>
            <person name="O'Grady P."/>
            <person name="Pachter L."/>
            <person name="Papaceit M."/>
            <person name="Parisi M.J."/>
            <person name="Parisi M."/>
            <person name="Parts L."/>
            <person name="Pedersen J.S."/>
            <person name="Pesole G."/>
            <person name="Phillippy A.M."/>
            <person name="Ponting C.P."/>
            <person name="Pop M."/>
            <person name="Porcelli D."/>
            <person name="Powell J.R."/>
            <person name="Prohaska S."/>
            <person name="Pruitt K."/>
            <person name="Puig M."/>
            <person name="Quesneville H."/>
            <person name="Ram K.R."/>
            <person name="Rand D."/>
            <person name="Rasmussen M.D."/>
            <person name="Reed L.K."/>
            <person name="Reenan R."/>
            <person name="Reily A."/>
            <person name="Remington K.A."/>
            <person name="Rieger T.T."/>
            <person name="Ritchie M.G."/>
            <person name="Robin C."/>
            <person name="Rogers Y.H."/>
            <person name="Rohde C."/>
            <person name="Rozas J."/>
            <person name="Rubenfield M.J."/>
            <person name="Ruiz A."/>
            <person name="Russo S."/>
            <person name="Salzberg S.L."/>
            <person name="Sanchez-Gracia A."/>
            <person name="Saranga D.J."/>
            <person name="Sato H."/>
            <person name="Schaeffer S.W."/>
            <person name="Schatz M.C."/>
            <person name="Schlenke T."/>
            <person name="Schwartz R."/>
            <person name="Segarra C."/>
            <person name="Singh R.S."/>
            <person name="Sirot L."/>
            <person name="Sirota M."/>
            <person name="Sisneros N.B."/>
            <person name="Smith C.D."/>
            <person name="Smith T.F."/>
            <person name="Spieth J."/>
            <person name="Stage D.E."/>
            <person name="Stark A."/>
            <person name="Stephan W."/>
            <person name="Strausberg R.L."/>
            <person name="Strempel S."/>
            <person name="Sturgill D."/>
            <person name="Sutton G."/>
            <person name="Sutton G.G."/>
            <person name="Tao W."/>
            <person name="Teichmann S."/>
            <person name="Tobari Y.N."/>
            <person name="Tomimura Y."/>
            <person name="Tsolas J.M."/>
            <person name="Valente V.L."/>
            <person name="Venter E."/>
            <person name="Venter J.C."/>
            <person name="Vicario S."/>
            <person name="Vieira F.G."/>
            <person name="Vilella A.J."/>
            <person name="Villasante A."/>
            <person name="Walenz B."/>
            <person name="Wang J."/>
            <person name="Wasserman M."/>
            <person name="Watts T."/>
            <person name="Wilson D."/>
            <person name="Wilson R.K."/>
            <person name="Wing R.A."/>
            <person name="Wolfner M.F."/>
            <person name="Wong A."/>
            <person name="Wong G.K."/>
            <person name="Wu C.I."/>
            <person name="Wu G."/>
            <person name="Yamamoto D."/>
            <person name="Yang H.P."/>
            <person name="Yang S.P."/>
            <person name="Yorke J.A."/>
            <person name="Yoshida K."/>
            <person name="Zdobnov E."/>
            <person name="Zhang P."/>
            <person name="Zhang Y."/>
            <person name="Zimin A.V."/>
            <person name="Baldwin J."/>
            <person name="Abdouelleil A."/>
            <person name="Abdulkadir J."/>
            <person name="Abebe A."/>
            <person name="Abera B."/>
            <person name="Abreu J."/>
            <person name="Acer S.C."/>
            <person name="Aftuck L."/>
            <person name="Alexander A."/>
            <person name="An P."/>
            <person name="Anderson E."/>
            <person name="Anderson S."/>
            <person name="Arachi H."/>
            <person name="Azer M."/>
            <person name="Bachantsang P."/>
            <person name="Barry A."/>
            <person name="Bayul T."/>
            <person name="Berlin A."/>
            <person name="Bessette D."/>
            <person name="Bloom T."/>
            <person name="Blye J."/>
            <person name="Boguslavskiy L."/>
            <person name="Bonnet C."/>
            <person name="Boukhgalter B."/>
            <person name="Bourzgui I."/>
            <person name="Brown A."/>
            <person name="Cahill P."/>
            <person name="Channer S."/>
            <person name="Cheshatsang Y."/>
            <person name="Chuda L."/>
            <person name="Citroen M."/>
            <person name="Collymore A."/>
            <person name="Cooke P."/>
            <person name="Costello M."/>
            <person name="D'Aco K."/>
            <person name="Daza R."/>
            <person name="De Haan G."/>
            <person name="DeGray S."/>
            <person name="DeMaso C."/>
            <person name="Dhargay N."/>
            <person name="Dooley K."/>
            <person name="Dooley E."/>
            <person name="Doricent M."/>
            <person name="Dorje P."/>
            <person name="Dorjee K."/>
            <person name="Dupes A."/>
            <person name="Elong R."/>
            <person name="Falk J."/>
            <person name="Farina A."/>
            <person name="Faro S."/>
            <person name="Ferguson D."/>
            <person name="Fisher S."/>
            <person name="Foley C.D."/>
            <person name="Franke A."/>
            <person name="Friedrich D."/>
            <person name="Gadbois L."/>
            <person name="Gearin G."/>
            <person name="Gearin C.R."/>
            <person name="Giannoukos G."/>
            <person name="Goode T."/>
            <person name="Graham J."/>
            <person name="Grandbois E."/>
            <person name="Grewal S."/>
            <person name="Gyaltsen K."/>
            <person name="Hafez N."/>
            <person name="Hagos B."/>
            <person name="Hall J."/>
            <person name="Henson C."/>
            <person name="Hollinger A."/>
            <person name="Honan T."/>
            <person name="Huard M.D."/>
            <person name="Hughes L."/>
            <person name="Hurhula B."/>
            <person name="Husby M.E."/>
            <person name="Kamat A."/>
            <person name="Kanga B."/>
            <person name="Kashin S."/>
            <person name="Khazanovich D."/>
            <person name="Kisner P."/>
            <person name="Lance K."/>
            <person name="Lara M."/>
            <person name="Lee W."/>
            <person name="Lennon N."/>
            <person name="Letendre F."/>
            <person name="LeVine R."/>
            <person name="Lipovsky A."/>
            <person name="Liu X."/>
            <person name="Liu J."/>
            <person name="Liu S."/>
            <person name="Lokyitsang T."/>
            <person name="Lokyitsang Y."/>
            <person name="Lubonja R."/>
            <person name="Lui A."/>
            <person name="MacDonald P."/>
            <person name="Magnisalis V."/>
            <person name="Maru K."/>
            <person name="Matthews C."/>
            <person name="McCusker W."/>
            <person name="McDonough S."/>
            <person name="Mehta T."/>
            <person name="Meldrim J."/>
            <person name="Meneus L."/>
            <person name="Mihai O."/>
            <person name="Mihalev A."/>
            <person name="Mihova T."/>
            <person name="Mittelman R."/>
            <person name="Mlenga V."/>
            <person name="Montmayeur A."/>
            <person name="Mulrain L."/>
            <person name="Navidi A."/>
            <person name="Naylor J."/>
            <person name="Negash T."/>
            <person name="Nguyen T."/>
            <person name="Nguyen N."/>
            <person name="Nicol R."/>
            <person name="Norbu C."/>
            <person name="Norbu N."/>
            <person name="Novod N."/>
            <person name="O'Neill B."/>
            <person name="Osman S."/>
            <person name="Markiewicz E."/>
            <person name="Oyono O.L."/>
            <person name="Patti C."/>
            <person name="Phunkhang P."/>
            <person name="Pierre F."/>
            <person name="Priest M."/>
            <person name="Raghuraman S."/>
            <person name="Rege F."/>
            <person name="Reyes R."/>
            <person name="Rise C."/>
            <person name="Rogov P."/>
            <person name="Ross K."/>
            <person name="Ryan E."/>
            <person name="Settipalli S."/>
            <person name="Shea T."/>
            <person name="Sherpa N."/>
            <person name="Shi L."/>
            <person name="Shih D."/>
            <person name="Sparrow T."/>
            <person name="Spaulding J."/>
            <person name="Stalker J."/>
            <person name="Stange-Thomann N."/>
            <person name="Stavropoulos S."/>
            <person name="Stone C."/>
            <person name="Strader C."/>
            <person name="Tesfaye S."/>
            <person name="Thomson T."/>
            <person name="Thoulutsang Y."/>
            <person name="Thoulutsang D."/>
            <person name="Topham K."/>
            <person name="Topping I."/>
            <person name="Tsamla T."/>
            <person name="Vassiliev H."/>
            <person name="Vo A."/>
            <person name="Wangchuk T."/>
            <person name="Wangdi T."/>
            <person name="Weiand M."/>
            <person name="Wilkinson J."/>
            <person name="Wilson A."/>
            <person name="Yadav S."/>
            <person name="Young G."/>
            <person name="Yu Q."/>
            <person name="Zembek L."/>
            <person name="Zhong D."/>
            <person name="Zimmer A."/>
            <person name="Zwirko Z."/>
            <person name="Jaffe D.B."/>
            <person name="Alvarez P."/>
            <person name="Brockman W."/>
            <person name="Butler J."/>
            <person name="Chin C."/>
            <person name="Gnerre S."/>
            <person name="Grabherr M."/>
            <person name="Kleber M."/>
            <person name="Mauceli E."/>
            <person name="MacCallum I."/>
        </authorList>
    </citation>
    <scope>NUCLEOTIDE SEQUENCE [LARGE SCALE GENOMIC DNA]</scope>
    <source>
        <strain evidence="13">MSH-3 / Tucson 14011-0111.49</strain>
    </source>
</reference>
<keyword evidence="9 11" id="KW-0807">Transducer</keyword>
<evidence type="ECO:0000256" key="4">
    <source>
        <dbReference type="ARBA" id="ARBA00022692"/>
    </source>
</evidence>
<evidence type="ECO:0000256" key="1">
    <source>
        <dbReference type="ARBA" id="ARBA00004651"/>
    </source>
</evidence>
<dbReference type="PANTHER" id="PTHR21137:SF44">
    <property type="entry name" value="ODORANT RECEPTOR 13A-RELATED"/>
    <property type="match status" value="1"/>
</dbReference>
<comment type="subcellular location">
    <subcellularLocation>
        <location evidence="1 11">Cell membrane</location>
        <topology evidence="1 11">Multi-pass membrane protein</topology>
    </subcellularLocation>
</comment>
<gene>
    <name evidence="12" type="primary">Dper\GL13818</name>
    <name evidence="12" type="ORF">Dper_GL13818</name>
</gene>
<feature type="transmembrane region" description="Helical" evidence="11">
    <location>
        <begin position="297"/>
        <end position="315"/>
    </location>
</feature>
<keyword evidence="2" id="KW-1003">Cell membrane</keyword>